<feature type="transmembrane region" description="Helical" evidence="8">
    <location>
        <begin position="392"/>
        <end position="414"/>
    </location>
</feature>
<feature type="transmembrane region" description="Helical" evidence="8">
    <location>
        <begin position="64"/>
        <end position="84"/>
    </location>
</feature>
<keyword evidence="5 8" id="KW-1133">Transmembrane helix</keyword>
<feature type="transmembrane region" description="Helical" evidence="8">
    <location>
        <begin position="182"/>
        <end position="201"/>
    </location>
</feature>
<feature type="transmembrane region" description="Helical" evidence="8">
    <location>
        <begin position="120"/>
        <end position="143"/>
    </location>
</feature>
<feature type="region of interest" description="Disordered" evidence="7">
    <location>
        <begin position="1"/>
        <end position="23"/>
    </location>
</feature>
<evidence type="ECO:0000256" key="5">
    <source>
        <dbReference type="ARBA" id="ARBA00022989"/>
    </source>
</evidence>
<feature type="transmembrane region" description="Helical" evidence="8">
    <location>
        <begin position="30"/>
        <end position="52"/>
    </location>
</feature>
<keyword evidence="11" id="KW-1185">Reference proteome</keyword>
<protein>
    <recommendedName>
        <fullName evidence="9">Major facilitator superfamily (MFS) profile domain-containing protein</fullName>
    </recommendedName>
</protein>
<dbReference type="PROSITE" id="PS00216">
    <property type="entry name" value="SUGAR_TRANSPORT_1"/>
    <property type="match status" value="1"/>
</dbReference>
<evidence type="ECO:0000259" key="9">
    <source>
        <dbReference type="PROSITE" id="PS50850"/>
    </source>
</evidence>
<evidence type="ECO:0000256" key="8">
    <source>
        <dbReference type="SAM" id="Phobius"/>
    </source>
</evidence>
<feature type="transmembrane region" description="Helical" evidence="8">
    <location>
        <begin position="96"/>
        <end position="114"/>
    </location>
</feature>
<sequence>MSTLPPERSRSSDAAPDADASLEPRSTRPIAVLVAATLLTFVAGASAPTPLYRVYQEAWGFSPAVLTLVYAVYAFALLLALLTVGTMSDRIGRRPVILAALLIQAVAVSLFMVADDTAVLFAARIVQGFATGAATGALGAALLDVEPTHGALVNSLVLPLGMGVGALGAGALVDYAPWPMRLVYMLLMAALAIEAVLVLRMPETHASPARIELADLSRRLRPRLSAPPQARAVLRAVTPVNVATWALGGFYLSLMPSLLRDATGATAALTGGIAVAVLTVAGAAGILVLRGRSAGVILTVGASVLAVGLAVVLSGVHAHRLWILLVGTAVAGFGWGGAFLGVLRNLLPTAAPAERAGLMSTYFVQSYLAMSLPAIAAGLAVRSRGLVPTADVYGSALLALTLVTLAGALLPRLVPAPLSAPRTPPRPRPPEPPSE</sequence>
<proteinExistence type="predicted"/>
<evidence type="ECO:0000256" key="7">
    <source>
        <dbReference type="SAM" id="MobiDB-lite"/>
    </source>
</evidence>
<evidence type="ECO:0000256" key="4">
    <source>
        <dbReference type="ARBA" id="ARBA00022692"/>
    </source>
</evidence>
<feature type="transmembrane region" description="Helical" evidence="8">
    <location>
        <begin position="266"/>
        <end position="289"/>
    </location>
</feature>
<feature type="transmembrane region" description="Helical" evidence="8">
    <location>
        <begin position="232"/>
        <end position="254"/>
    </location>
</feature>
<feature type="transmembrane region" description="Helical" evidence="8">
    <location>
        <begin position="155"/>
        <end position="176"/>
    </location>
</feature>
<feature type="transmembrane region" description="Helical" evidence="8">
    <location>
        <begin position="296"/>
        <end position="316"/>
    </location>
</feature>
<keyword evidence="4 8" id="KW-0812">Transmembrane</keyword>
<keyword evidence="6 8" id="KW-0472">Membrane</keyword>
<comment type="caution">
    <text evidence="10">The sequence shown here is derived from an EMBL/GenBank/DDBJ whole genome shotgun (WGS) entry which is preliminary data.</text>
</comment>
<evidence type="ECO:0000256" key="1">
    <source>
        <dbReference type="ARBA" id="ARBA00004651"/>
    </source>
</evidence>
<evidence type="ECO:0000256" key="2">
    <source>
        <dbReference type="ARBA" id="ARBA00022448"/>
    </source>
</evidence>
<dbReference type="PANTHER" id="PTHR23517:SF13">
    <property type="entry name" value="MAJOR FACILITATOR SUPERFAMILY MFS_1"/>
    <property type="match status" value="1"/>
</dbReference>
<dbReference type="InterPro" id="IPR005829">
    <property type="entry name" value="Sugar_transporter_CS"/>
</dbReference>
<reference evidence="10 11" key="1">
    <citation type="submission" date="2017-07" db="EMBL/GenBank/DDBJ databases">
        <title>Draft Genome Sequences of Select Purple Nonsulfur Bacteria.</title>
        <authorList>
            <person name="Lasarre B."/>
            <person name="Mckinlay J.B."/>
        </authorList>
    </citation>
    <scope>NUCLEOTIDE SEQUENCE [LARGE SCALE GENOMIC DNA]</scope>
    <source>
        <strain evidence="10 11">DSM 5909</strain>
    </source>
</reference>
<dbReference type="Pfam" id="PF07690">
    <property type="entry name" value="MFS_1"/>
    <property type="match status" value="1"/>
</dbReference>
<feature type="transmembrane region" description="Helical" evidence="8">
    <location>
        <begin position="359"/>
        <end position="380"/>
    </location>
</feature>
<dbReference type="Proteomes" id="UP000249130">
    <property type="component" value="Unassembled WGS sequence"/>
</dbReference>
<feature type="compositionally biased region" description="Low complexity" evidence="7">
    <location>
        <begin position="12"/>
        <end position="21"/>
    </location>
</feature>
<feature type="transmembrane region" description="Helical" evidence="8">
    <location>
        <begin position="322"/>
        <end position="347"/>
    </location>
</feature>
<comment type="subcellular location">
    <subcellularLocation>
        <location evidence="1">Cell membrane</location>
        <topology evidence="1">Multi-pass membrane protein</topology>
    </subcellularLocation>
</comment>
<dbReference type="SUPFAM" id="SSF103473">
    <property type="entry name" value="MFS general substrate transporter"/>
    <property type="match status" value="1"/>
</dbReference>
<dbReference type="PANTHER" id="PTHR23517">
    <property type="entry name" value="RESISTANCE PROTEIN MDTM, PUTATIVE-RELATED-RELATED"/>
    <property type="match status" value="1"/>
</dbReference>
<keyword evidence="2" id="KW-0813">Transport</keyword>
<dbReference type="InterPro" id="IPR050171">
    <property type="entry name" value="MFS_Transporters"/>
</dbReference>
<dbReference type="AlphaFoldDB" id="A0A327KVL9"/>
<dbReference type="RefSeq" id="WP_111420248.1">
    <property type="nucleotide sequence ID" value="NZ_NPEX01000120.1"/>
</dbReference>
<evidence type="ECO:0000313" key="10">
    <source>
        <dbReference type="EMBL" id="RAI42869.1"/>
    </source>
</evidence>
<dbReference type="InterPro" id="IPR011701">
    <property type="entry name" value="MFS"/>
</dbReference>
<gene>
    <name evidence="10" type="ORF">CH341_17200</name>
</gene>
<organism evidence="10 11">
    <name type="scientific">Rhodoplanes roseus</name>
    <dbReference type="NCBI Taxonomy" id="29409"/>
    <lineage>
        <taxon>Bacteria</taxon>
        <taxon>Pseudomonadati</taxon>
        <taxon>Pseudomonadota</taxon>
        <taxon>Alphaproteobacteria</taxon>
        <taxon>Hyphomicrobiales</taxon>
        <taxon>Nitrobacteraceae</taxon>
        <taxon>Rhodoplanes</taxon>
    </lineage>
</organism>
<dbReference type="InterPro" id="IPR036259">
    <property type="entry name" value="MFS_trans_sf"/>
</dbReference>
<dbReference type="EMBL" id="NPEX01000120">
    <property type="protein sequence ID" value="RAI42869.1"/>
    <property type="molecule type" value="Genomic_DNA"/>
</dbReference>
<dbReference type="GO" id="GO:0005886">
    <property type="term" value="C:plasma membrane"/>
    <property type="evidence" value="ECO:0007669"/>
    <property type="project" value="UniProtKB-SubCell"/>
</dbReference>
<evidence type="ECO:0000313" key="11">
    <source>
        <dbReference type="Proteomes" id="UP000249130"/>
    </source>
</evidence>
<dbReference type="OrthoDB" id="9800416at2"/>
<dbReference type="Gene3D" id="1.20.1250.20">
    <property type="entry name" value="MFS general substrate transporter like domains"/>
    <property type="match status" value="1"/>
</dbReference>
<accession>A0A327KVL9</accession>
<keyword evidence="3" id="KW-1003">Cell membrane</keyword>
<evidence type="ECO:0000256" key="3">
    <source>
        <dbReference type="ARBA" id="ARBA00022475"/>
    </source>
</evidence>
<dbReference type="InterPro" id="IPR020846">
    <property type="entry name" value="MFS_dom"/>
</dbReference>
<dbReference type="GO" id="GO:0022857">
    <property type="term" value="F:transmembrane transporter activity"/>
    <property type="evidence" value="ECO:0007669"/>
    <property type="project" value="InterPro"/>
</dbReference>
<dbReference type="PROSITE" id="PS50850">
    <property type="entry name" value="MFS"/>
    <property type="match status" value="1"/>
</dbReference>
<name>A0A327KVL9_9BRAD</name>
<feature type="domain" description="Major facilitator superfamily (MFS) profile" evidence="9">
    <location>
        <begin position="29"/>
        <end position="419"/>
    </location>
</feature>
<evidence type="ECO:0000256" key="6">
    <source>
        <dbReference type="ARBA" id="ARBA00023136"/>
    </source>
</evidence>